<dbReference type="Proteomes" id="UP000217935">
    <property type="component" value="Chromosome"/>
</dbReference>
<feature type="transmembrane region" description="Helical" evidence="1">
    <location>
        <begin position="66"/>
        <end position="84"/>
    </location>
</feature>
<keyword evidence="3" id="KW-1185">Reference proteome</keyword>
<organism evidence="2 3">
    <name type="scientific">Celeribacter ethanolicus</name>
    <dbReference type="NCBI Taxonomy" id="1758178"/>
    <lineage>
        <taxon>Bacteria</taxon>
        <taxon>Pseudomonadati</taxon>
        <taxon>Pseudomonadota</taxon>
        <taxon>Alphaproteobacteria</taxon>
        <taxon>Rhodobacterales</taxon>
        <taxon>Roseobacteraceae</taxon>
        <taxon>Celeribacter</taxon>
    </lineage>
</organism>
<sequence>MNMFSSLTGIACDGGRLGVRLSLGVALLLHPVSESLGWTQGLRAQAGGLVGDVSEMSSVFLLMSDMRDMVVGGLFFLIAIWLAFGIRTRVMAALAAALVLAFHFAVAHEPLRPDHTARLTLFTVAMAVPLILWGGGRFSLWRGGWRNLL</sequence>
<gene>
    <name evidence="2" type="ORF">CEW89_03745</name>
</gene>
<dbReference type="OrthoDB" id="7859306at2"/>
<dbReference type="EMBL" id="CP022196">
    <property type="protein sequence ID" value="ATG46748.1"/>
    <property type="molecule type" value="Genomic_DNA"/>
</dbReference>
<feature type="transmembrane region" description="Helical" evidence="1">
    <location>
        <begin position="90"/>
        <end position="107"/>
    </location>
</feature>
<reference evidence="2 3" key="1">
    <citation type="submission" date="2017-06" db="EMBL/GenBank/DDBJ databases">
        <title>Celeribacter sp. TSPH2 complete genome sequence.</title>
        <authorList>
            <person name="Woo J.-H."/>
            <person name="Kim H.-S."/>
        </authorList>
    </citation>
    <scope>NUCLEOTIDE SEQUENCE [LARGE SCALE GENOMIC DNA]</scope>
    <source>
        <strain evidence="2 3">TSPH2</strain>
    </source>
</reference>
<proteinExistence type="predicted"/>
<keyword evidence="1" id="KW-0812">Transmembrane</keyword>
<dbReference type="KEGG" id="ceh:CEW89_03745"/>
<keyword evidence="1" id="KW-0472">Membrane</keyword>
<feature type="transmembrane region" description="Helical" evidence="1">
    <location>
        <begin position="119"/>
        <end position="140"/>
    </location>
</feature>
<accession>A0A291G9D5</accession>
<dbReference type="AlphaFoldDB" id="A0A291G9D5"/>
<evidence type="ECO:0000256" key="1">
    <source>
        <dbReference type="SAM" id="Phobius"/>
    </source>
</evidence>
<evidence type="ECO:0000313" key="3">
    <source>
        <dbReference type="Proteomes" id="UP000217935"/>
    </source>
</evidence>
<keyword evidence="1" id="KW-1133">Transmembrane helix</keyword>
<name>A0A291G9D5_9RHOB</name>
<evidence type="ECO:0000313" key="2">
    <source>
        <dbReference type="EMBL" id="ATG46748.1"/>
    </source>
</evidence>
<dbReference type="RefSeq" id="WP_096804947.1">
    <property type="nucleotide sequence ID" value="NZ_CP022196.1"/>
</dbReference>
<protein>
    <submittedName>
        <fullName evidence="2">Uncharacterized protein</fullName>
    </submittedName>
</protein>